<proteinExistence type="predicted"/>
<reference evidence="2 3" key="1">
    <citation type="submission" date="2011-02" db="EMBL/GenBank/DDBJ databases">
        <title>The Genome Sequence of Sphaeroforma arctica JP610.</title>
        <authorList>
            <consortium name="The Broad Institute Genome Sequencing Platform"/>
            <person name="Russ C."/>
            <person name="Cuomo C."/>
            <person name="Young S.K."/>
            <person name="Zeng Q."/>
            <person name="Gargeya S."/>
            <person name="Alvarado L."/>
            <person name="Berlin A."/>
            <person name="Chapman S.B."/>
            <person name="Chen Z."/>
            <person name="Freedman E."/>
            <person name="Gellesch M."/>
            <person name="Goldberg J."/>
            <person name="Griggs A."/>
            <person name="Gujja S."/>
            <person name="Heilman E."/>
            <person name="Heiman D."/>
            <person name="Howarth C."/>
            <person name="Mehta T."/>
            <person name="Neiman D."/>
            <person name="Pearson M."/>
            <person name="Roberts A."/>
            <person name="Saif S."/>
            <person name="Shea T."/>
            <person name="Shenoy N."/>
            <person name="Sisk P."/>
            <person name="Stolte C."/>
            <person name="Sykes S."/>
            <person name="White J."/>
            <person name="Yandava C."/>
            <person name="Burger G."/>
            <person name="Gray M.W."/>
            <person name="Holland P.W.H."/>
            <person name="King N."/>
            <person name="Lang F.B.F."/>
            <person name="Roger A.J."/>
            <person name="Ruiz-Trillo I."/>
            <person name="Haas B."/>
            <person name="Nusbaum C."/>
            <person name="Birren B."/>
        </authorList>
    </citation>
    <scope>NUCLEOTIDE SEQUENCE [LARGE SCALE GENOMIC DNA]</scope>
    <source>
        <strain evidence="2 3">JP610</strain>
    </source>
</reference>
<dbReference type="RefSeq" id="XP_014144435.1">
    <property type="nucleotide sequence ID" value="XM_014288960.1"/>
</dbReference>
<dbReference type="Proteomes" id="UP000054560">
    <property type="component" value="Unassembled WGS sequence"/>
</dbReference>
<organism evidence="2 3">
    <name type="scientific">Sphaeroforma arctica JP610</name>
    <dbReference type="NCBI Taxonomy" id="667725"/>
    <lineage>
        <taxon>Eukaryota</taxon>
        <taxon>Ichthyosporea</taxon>
        <taxon>Ichthyophonida</taxon>
        <taxon>Sphaeroforma</taxon>
    </lineage>
</organism>
<evidence type="ECO:0000313" key="2">
    <source>
        <dbReference type="EMBL" id="KNC70533.1"/>
    </source>
</evidence>
<gene>
    <name evidence="2" type="ORF">SARC_16937</name>
</gene>
<feature type="compositionally biased region" description="Polar residues" evidence="1">
    <location>
        <begin position="15"/>
        <end position="25"/>
    </location>
</feature>
<sequence length="66" mass="7601">MRMFPDVHSRRGNNNDDMQSSSPEINSHVGPIRRASSVEDAMTGQWRQFKQKLGLVERVTEDEADR</sequence>
<feature type="region of interest" description="Disordered" evidence="1">
    <location>
        <begin position="1"/>
        <end position="44"/>
    </location>
</feature>
<accession>A0A0L0F2Y0</accession>
<dbReference type="EMBL" id="KQ250912">
    <property type="protein sequence ID" value="KNC70533.1"/>
    <property type="molecule type" value="Genomic_DNA"/>
</dbReference>
<keyword evidence="3" id="KW-1185">Reference proteome</keyword>
<dbReference type="GeneID" id="25917441"/>
<evidence type="ECO:0000313" key="3">
    <source>
        <dbReference type="Proteomes" id="UP000054560"/>
    </source>
</evidence>
<evidence type="ECO:0000256" key="1">
    <source>
        <dbReference type="SAM" id="MobiDB-lite"/>
    </source>
</evidence>
<feature type="non-terminal residue" evidence="2">
    <location>
        <position position="66"/>
    </location>
</feature>
<dbReference type="AlphaFoldDB" id="A0A0L0F2Y0"/>
<protein>
    <submittedName>
        <fullName evidence="2">Uncharacterized protein</fullName>
    </submittedName>
</protein>
<name>A0A0L0F2Y0_9EUKA</name>